<dbReference type="SUPFAM" id="SSF46548">
    <property type="entry name" value="alpha-helical ferredoxin"/>
    <property type="match status" value="1"/>
</dbReference>
<protein>
    <submittedName>
        <fullName evidence="3">FAD-dependent oxidoreductase</fullName>
    </submittedName>
</protein>
<evidence type="ECO:0000313" key="3">
    <source>
        <dbReference type="EMBL" id="MBC8360623.1"/>
    </source>
</evidence>
<dbReference type="PANTHER" id="PTHR42783">
    <property type="entry name" value="GLUTAMATE SYNTHASE [NADPH] SMALL CHAIN"/>
    <property type="match status" value="1"/>
</dbReference>
<reference evidence="3 4" key="1">
    <citation type="submission" date="2020-08" db="EMBL/GenBank/DDBJ databases">
        <title>Bridging the membrane lipid divide: bacteria of the FCB group superphylum have the potential to synthesize archaeal ether lipids.</title>
        <authorList>
            <person name="Villanueva L."/>
            <person name="Von Meijenfeldt F.A.B."/>
            <person name="Westbye A.B."/>
            <person name="Yadav S."/>
            <person name="Hopmans E.C."/>
            <person name="Dutilh B.E."/>
            <person name="Sinninghe Damste J.S."/>
        </authorList>
    </citation>
    <scope>NUCLEOTIDE SEQUENCE [LARGE SCALE GENOMIC DNA]</scope>
    <source>
        <strain evidence="3">NIOZ-UU30</strain>
    </source>
</reference>
<accession>A0A8J6TLG4</accession>
<proteinExistence type="predicted"/>
<dbReference type="InterPro" id="IPR009051">
    <property type="entry name" value="Helical_ferredxn"/>
</dbReference>
<dbReference type="Pfam" id="PF14691">
    <property type="entry name" value="Fer4_20"/>
    <property type="match status" value="1"/>
</dbReference>
<feature type="domain" description="Dihydroprymidine dehydrogenase" evidence="2">
    <location>
        <begin position="34"/>
        <end position="114"/>
    </location>
</feature>
<evidence type="ECO:0000259" key="1">
    <source>
        <dbReference type="Pfam" id="PF07992"/>
    </source>
</evidence>
<dbReference type="AlphaFoldDB" id="A0A8J6TLG4"/>
<dbReference type="InterPro" id="IPR036188">
    <property type="entry name" value="FAD/NAD-bd_sf"/>
</dbReference>
<feature type="domain" description="FAD/NAD(P)-binding" evidence="1">
    <location>
        <begin position="128"/>
        <end position="371"/>
    </location>
</feature>
<dbReference type="Gene3D" id="1.10.1060.10">
    <property type="entry name" value="Alpha-helical ferredoxin"/>
    <property type="match status" value="1"/>
</dbReference>
<dbReference type="PANTHER" id="PTHR42783:SF3">
    <property type="entry name" value="GLUTAMATE SYNTHASE [NADPH] SMALL CHAIN-RELATED"/>
    <property type="match status" value="1"/>
</dbReference>
<evidence type="ECO:0000313" key="4">
    <source>
        <dbReference type="Proteomes" id="UP000603434"/>
    </source>
</evidence>
<dbReference type="GO" id="GO:0016491">
    <property type="term" value="F:oxidoreductase activity"/>
    <property type="evidence" value="ECO:0007669"/>
    <property type="project" value="InterPro"/>
</dbReference>
<dbReference type="Pfam" id="PF07992">
    <property type="entry name" value="Pyr_redox_2"/>
    <property type="match status" value="1"/>
</dbReference>
<organism evidence="3 4">
    <name type="scientific">Candidatus Desulfatibia profunda</name>
    <dbReference type="NCBI Taxonomy" id="2841695"/>
    <lineage>
        <taxon>Bacteria</taxon>
        <taxon>Pseudomonadati</taxon>
        <taxon>Thermodesulfobacteriota</taxon>
        <taxon>Desulfobacteria</taxon>
        <taxon>Desulfobacterales</taxon>
        <taxon>Desulfobacterales incertae sedis</taxon>
        <taxon>Candidatus Desulfatibia</taxon>
    </lineage>
</organism>
<dbReference type="SUPFAM" id="SSF51971">
    <property type="entry name" value="Nucleotide-binding domain"/>
    <property type="match status" value="1"/>
</dbReference>
<sequence length="378" mass="41010">MEKLPLGLVLDLRKVVPYKTGSWRTLMPANLTQMPPCTNTCPAGNDVRGFLRTLAEKKDYEQAWHVLTRTNPLPATIGRVCPHPCEGGCNRRDFDTAVAINSAERCVGDYGLEKNLGHKKLIAARKEKVVVVGSGPAGLSCAFHLAKRGFKVKIFEAAGEPGGMMRYGIPSYRLPNYILKKEIDAILNLGIDLECNVKVGVNIPMDQLTGTYDAVFLGLGAQQGVAIDVPGNNAKNVFTGVDFLKQVNNGKWVEVGKDVVVIGGGNTAMDCARVAKRLGANVSVVYRRTRTEMPAITAEIDEAMEERIMFRYHTNPVKIITDEGRVVGLLCVQMELKEPDASGRARPVPISGSESVIPADTVIMATGQAVDYDGIDVQ</sequence>
<dbReference type="GO" id="GO:0051536">
    <property type="term" value="F:iron-sulfur cluster binding"/>
    <property type="evidence" value="ECO:0007669"/>
    <property type="project" value="InterPro"/>
</dbReference>
<dbReference type="InterPro" id="IPR028261">
    <property type="entry name" value="DPD_II"/>
</dbReference>
<dbReference type="EMBL" id="JACNJH010000098">
    <property type="protein sequence ID" value="MBC8360623.1"/>
    <property type="molecule type" value="Genomic_DNA"/>
</dbReference>
<evidence type="ECO:0000259" key="2">
    <source>
        <dbReference type="Pfam" id="PF14691"/>
    </source>
</evidence>
<gene>
    <name evidence="3" type="ORF">H8E23_04415</name>
</gene>
<dbReference type="PRINTS" id="PR00419">
    <property type="entry name" value="ADXRDTASE"/>
</dbReference>
<feature type="non-terminal residue" evidence="3">
    <location>
        <position position="378"/>
    </location>
</feature>
<dbReference type="Proteomes" id="UP000603434">
    <property type="component" value="Unassembled WGS sequence"/>
</dbReference>
<dbReference type="InterPro" id="IPR023753">
    <property type="entry name" value="FAD/NAD-binding_dom"/>
</dbReference>
<comment type="caution">
    <text evidence="3">The sequence shown here is derived from an EMBL/GenBank/DDBJ whole genome shotgun (WGS) entry which is preliminary data.</text>
</comment>
<name>A0A8J6TLG4_9BACT</name>
<dbReference type="Gene3D" id="3.50.50.60">
    <property type="entry name" value="FAD/NAD(P)-binding domain"/>
    <property type="match status" value="2"/>
</dbReference>